<comment type="caution">
    <text evidence="2">The sequence shown here is derived from an EMBL/GenBank/DDBJ whole genome shotgun (WGS) entry which is preliminary data.</text>
</comment>
<dbReference type="Pfam" id="PF01979">
    <property type="entry name" value="Amidohydro_1"/>
    <property type="match status" value="1"/>
</dbReference>
<proteinExistence type="predicted"/>
<dbReference type="Gene3D" id="3.20.20.140">
    <property type="entry name" value="Metal-dependent hydrolases"/>
    <property type="match status" value="1"/>
</dbReference>
<reference evidence="2 3" key="1">
    <citation type="submission" date="2019-07" db="EMBL/GenBank/DDBJ databases">
        <title>Genomic Encyclopedia of Type Strains, Phase I: the one thousand microbial genomes (KMG-I) project.</title>
        <authorList>
            <person name="Kyrpides N."/>
        </authorList>
    </citation>
    <scope>NUCLEOTIDE SEQUENCE [LARGE SCALE GENOMIC DNA]</scope>
    <source>
        <strain evidence="2 3">DSM 6562</strain>
    </source>
</reference>
<gene>
    <name evidence="2" type="ORF">LX24_01146</name>
</gene>
<accession>A0A5S4ZTC0</accession>
<keyword evidence="3" id="KW-1185">Reference proteome</keyword>
<dbReference type="InterPro" id="IPR032466">
    <property type="entry name" value="Metal_Hydrolase"/>
</dbReference>
<dbReference type="Gene3D" id="2.30.40.10">
    <property type="entry name" value="Urease, subunit C, domain 1"/>
    <property type="match status" value="1"/>
</dbReference>
<dbReference type="SUPFAM" id="SSF51556">
    <property type="entry name" value="Metallo-dependent hydrolases"/>
    <property type="match status" value="1"/>
</dbReference>
<name>A0A5S4ZTC0_9FIRM</name>
<dbReference type="InterPro" id="IPR051781">
    <property type="entry name" value="Metallo-dep_Hydrolase"/>
</dbReference>
<dbReference type="Proteomes" id="UP000323166">
    <property type="component" value="Unassembled WGS sequence"/>
</dbReference>
<dbReference type="GO" id="GO:0016810">
    <property type="term" value="F:hydrolase activity, acting on carbon-nitrogen (but not peptide) bonds"/>
    <property type="evidence" value="ECO:0007669"/>
    <property type="project" value="InterPro"/>
</dbReference>
<dbReference type="RefSeq" id="WP_166511178.1">
    <property type="nucleotide sequence ID" value="NZ_VNHM01000005.1"/>
</dbReference>
<keyword evidence="2" id="KW-0378">Hydrolase</keyword>
<dbReference type="InterPro" id="IPR011059">
    <property type="entry name" value="Metal-dep_hydrolase_composite"/>
</dbReference>
<organism evidence="2 3">
    <name type="scientific">Desulfallas thermosapovorans DSM 6562</name>
    <dbReference type="NCBI Taxonomy" id="1121431"/>
    <lineage>
        <taxon>Bacteria</taxon>
        <taxon>Bacillati</taxon>
        <taxon>Bacillota</taxon>
        <taxon>Clostridia</taxon>
        <taxon>Eubacteriales</taxon>
        <taxon>Desulfallaceae</taxon>
        <taxon>Desulfallas</taxon>
    </lineage>
</organism>
<sequence length="386" mass="41320">MQAIINGKIWTMHGEFLPQGTVLIENGKIAAVGENVTIPSDIDIDIYDATGMVVMPGFIDAHTHLGILEEVFEEGDDLNEITDPITPHLRAIDAINPMDIAFQDALQAGITTVVTGPGSANILGGEMVAMKTCGSIVDDMVICCPAGLKAALGENPKRVYGPNKKTPVTRMASAALLRESLVRGQQYLEKQNRALLGKGDPPERDLKMESVARVLRREIPLRVHAHRADDIMTALRIGREFNLRMVIEHCTEGHLVADRLAASGVPAVVGPVLTNRSKVELMGHTLKTASALARHGVNFAIMTDHPVVPVQYLPISAGLTTRGGLSEKQALRAITSGAASILGLEDRIGSITPGKDGDIVVLSGHPFNLTTVVKRVYVGGKIIDIN</sequence>
<dbReference type="InterPro" id="IPR006680">
    <property type="entry name" value="Amidohydro-rel"/>
</dbReference>
<dbReference type="CDD" id="cd01309">
    <property type="entry name" value="Met_dep_hydrolase_C"/>
    <property type="match status" value="1"/>
</dbReference>
<dbReference type="PANTHER" id="PTHR43135:SF3">
    <property type="entry name" value="ALPHA-D-RIBOSE 1-METHYLPHOSPHONATE 5-TRIPHOSPHATE DIPHOSPHATASE"/>
    <property type="match status" value="1"/>
</dbReference>
<evidence type="ECO:0000259" key="1">
    <source>
        <dbReference type="Pfam" id="PF01979"/>
    </source>
</evidence>
<evidence type="ECO:0000313" key="2">
    <source>
        <dbReference type="EMBL" id="TYO96195.1"/>
    </source>
</evidence>
<evidence type="ECO:0000313" key="3">
    <source>
        <dbReference type="Proteomes" id="UP000323166"/>
    </source>
</evidence>
<protein>
    <submittedName>
        <fullName evidence="2">Imidazolonepropionase-like amidohydrolase</fullName>
    </submittedName>
</protein>
<feature type="domain" description="Amidohydrolase-related" evidence="1">
    <location>
        <begin position="53"/>
        <end position="383"/>
    </location>
</feature>
<dbReference type="EMBL" id="VNHM01000005">
    <property type="protein sequence ID" value="TYO96195.1"/>
    <property type="molecule type" value="Genomic_DNA"/>
</dbReference>
<dbReference type="SUPFAM" id="SSF51338">
    <property type="entry name" value="Composite domain of metallo-dependent hydrolases"/>
    <property type="match status" value="1"/>
</dbReference>
<dbReference type="AlphaFoldDB" id="A0A5S4ZTC0"/>
<dbReference type="PANTHER" id="PTHR43135">
    <property type="entry name" value="ALPHA-D-RIBOSE 1-METHYLPHOSPHONATE 5-TRIPHOSPHATE DIPHOSPHATASE"/>
    <property type="match status" value="1"/>
</dbReference>